<dbReference type="RefSeq" id="WP_069908097.1">
    <property type="nucleotide sequence ID" value="NZ_LAJE02000056.1"/>
</dbReference>
<dbReference type="OrthoDB" id="7949627at2"/>
<keyword evidence="2" id="KW-1185">Reference proteome</keyword>
<reference evidence="1 2" key="1">
    <citation type="journal article" date="2015" name="Genome Announc.">
        <title>Genome Assemblies of Three Soil-Associated Devosia species: D. insulae, D. limi, and D. soli.</title>
        <authorList>
            <person name="Hassan Y.I."/>
            <person name="Lepp D."/>
            <person name="Zhou T."/>
        </authorList>
    </citation>
    <scope>NUCLEOTIDE SEQUENCE [LARGE SCALE GENOMIC DNA]</scope>
    <source>
        <strain evidence="1 2">DS-56</strain>
    </source>
</reference>
<dbReference type="EMBL" id="LAJE02000056">
    <property type="protein sequence ID" value="OEO32762.1"/>
    <property type="molecule type" value="Genomic_DNA"/>
</dbReference>
<comment type="caution">
    <text evidence="1">The sequence shown here is derived from an EMBL/GenBank/DDBJ whole genome shotgun (WGS) entry which is preliminary data.</text>
</comment>
<dbReference type="Proteomes" id="UP000095463">
    <property type="component" value="Unassembled WGS sequence"/>
</dbReference>
<dbReference type="AlphaFoldDB" id="A0A1E5XW05"/>
<accession>A0A1E5XW05</accession>
<evidence type="ECO:0000313" key="2">
    <source>
        <dbReference type="Proteomes" id="UP000095463"/>
    </source>
</evidence>
<evidence type="ECO:0008006" key="3">
    <source>
        <dbReference type="Google" id="ProtNLM"/>
    </source>
</evidence>
<sequence length="112" mass="12178">MYELQFFATDDADWAQRVDLIDDATNLPLATAGVLFELEVSEHGARRLFASTADNSIEIPEPGTIQWRFSVPQLGALDIRNTYRVGCRMTNGSGTTQLFTGTLAFVGGGFGS</sequence>
<name>A0A1E5XW05_9HYPH</name>
<evidence type="ECO:0000313" key="1">
    <source>
        <dbReference type="EMBL" id="OEO32762.1"/>
    </source>
</evidence>
<organism evidence="1 2">
    <name type="scientific">Devosia insulae DS-56</name>
    <dbReference type="NCBI Taxonomy" id="1116389"/>
    <lineage>
        <taxon>Bacteria</taxon>
        <taxon>Pseudomonadati</taxon>
        <taxon>Pseudomonadota</taxon>
        <taxon>Alphaproteobacteria</taxon>
        <taxon>Hyphomicrobiales</taxon>
        <taxon>Devosiaceae</taxon>
        <taxon>Devosia</taxon>
    </lineage>
</organism>
<proteinExistence type="predicted"/>
<gene>
    <name evidence="1" type="ORF">VW23_009960</name>
</gene>
<protein>
    <recommendedName>
        <fullName evidence="3">BppU N-terminal domain-containing protein</fullName>
    </recommendedName>
</protein>